<dbReference type="GO" id="GO:0003677">
    <property type="term" value="F:DNA binding"/>
    <property type="evidence" value="ECO:0007669"/>
    <property type="project" value="InterPro"/>
</dbReference>
<proteinExistence type="predicted"/>
<evidence type="ECO:0000256" key="1">
    <source>
        <dbReference type="ARBA" id="ARBA00023172"/>
    </source>
</evidence>
<dbReference type="RefSeq" id="WP_095661276.1">
    <property type="nucleotide sequence ID" value="NZ_CP023054.1"/>
</dbReference>
<dbReference type="InterPro" id="IPR013762">
    <property type="entry name" value="Integrase-like_cat_sf"/>
</dbReference>
<dbReference type="Gene3D" id="1.10.443.10">
    <property type="entry name" value="Intergrase catalytic core"/>
    <property type="match status" value="1"/>
</dbReference>
<dbReference type="AlphaFoldDB" id="A0A7U5S979"/>
<dbReference type="EMBL" id="CP034672">
    <property type="protein sequence ID" value="AZS26056.1"/>
    <property type="molecule type" value="Genomic_DNA"/>
</dbReference>
<accession>A0A7U5S979</accession>
<dbReference type="GO" id="GO:0015074">
    <property type="term" value="P:DNA integration"/>
    <property type="evidence" value="ECO:0007669"/>
    <property type="project" value="InterPro"/>
</dbReference>
<protein>
    <recommendedName>
        <fullName evidence="4">Phage integrase SAM-like domain-containing protein</fullName>
    </recommendedName>
</protein>
<sequence length="539" mass="61648">MANKRKNLTINKDKIKKTSAVEPTVDAPQSQGFVRPIRPIVTYPNLGPKGGNGANFDFTPYYGKGYDDITNRAYYTAKALLKNTNAFTEETQRTYLRNGFRYLAQYLEIFRYSVDEDLTQDDITPRLIEQYLLHLKGSGFKSSFQKALYTHLKSLLVRMKEKGYWSLVSNINLNSDFFPSNPFPNSSKRTKGERPLTPYEKRQVVVALKQAVKPIYQKRELLSGYELALCLIAVAIQTGINTSPLLYMTTDALTDHPLKDNRKLLTVFKKRGNAKQLHNLRKSENVEVVQGVKLDVAYLIDTIIHLSSSLRQVSNNDLVFLYVARNSKGTITSLSDLSLHNNIKKFIKEYDLKDEDGRSMKLNISRIRKTFINGMYELSGESLLIAAQQAKHSGTSSLDYYLQAPEQSKRNLGLMGEIRVKELTCDAPSVPVGHCKDPKNGDKAPKDGTFCNDFLGCFRCKSFVITGNDLYKLFSFYWAIIRNRDEFGRKDWKRHLKNVLRIVDEEVVPEFAKLGQLQHVNAEKERARTDPHHQFWTPN</sequence>
<keyword evidence="1" id="KW-0233">DNA recombination</keyword>
<organism evidence="2 3">
    <name type="scientific">Vibrio anguillarum</name>
    <name type="common">Listonella anguillarum</name>
    <dbReference type="NCBI Taxonomy" id="55601"/>
    <lineage>
        <taxon>Bacteria</taxon>
        <taxon>Pseudomonadati</taxon>
        <taxon>Pseudomonadota</taxon>
        <taxon>Gammaproteobacteria</taxon>
        <taxon>Vibrionales</taxon>
        <taxon>Vibrionaceae</taxon>
        <taxon>Vibrio</taxon>
    </lineage>
</organism>
<evidence type="ECO:0000313" key="2">
    <source>
        <dbReference type="EMBL" id="AZS26056.1"/>
    </source>
</evidence>
<name>A0A7U5S979_VIBAN</name>
<reference evidence="2 3" key="1">
    <citation type="submission" date="2018-12" db="EMBL/GenBank/DDBJ databases">
        <title>Characterization and Draft Genome of Vibrio anguillarum J360 Marine Pathogen Isolated from an Outbreak in Lumpfish (Cyclopterus lumpus).</title>
        <authorList>
            <person name="Vasquez J.I."/>
            <person name="Cao T."/>
            <person name="Chakraborty S."/>
            <person name="Gnanagobal H."/>
            <person name="Wescot J."/>
            <person name="Boyce D."/>
            <person name="Santander J."/>
        </authorList>
    </citation>
    <scope>NUCLEOTIDE SEQUENCE [LARGE SCALE GENOMIC DNA]</scope>
    <source>
        <strain evidence="2 3">J360</strain>
    </source>
</reference>
<evidence type="ECO:0008006" key="4">
    <source>
        <dbReference type="Google" id="ProtNLM"/>
    </source>
</evidence>
<dbReference type="SUPFAM" id="SSF56349">
    <property type="entry name" value="DNA breaking-rejoining enzymes"/>
    <property type="match status" value="1"/>
</dbReference>
<evidence type="ECO:0000313" key="3">
    <source>
        <dbReference type="Proteomes" id="UP000256923"/>
    </source>
</evidence>
<dbReference type="GO" id="GO:0006310">
    <property type="term" value="P:DNA recombination"/>
    <property type="evidence" value="ECO:0007669"/>
    <property type="project" value="UniProtKB-KW"/>
</dbReference>
<dbReference type="InterPro" id="IPR011010">
    <property type="entry name" value="DNA_brk_join_enz"/>
</dbReference>
<gene>
    <name evidence="2" type="ORF">DYL72_14145</name>
</gene>
<dbReference type="Proteomes" id="UP000256923">
    <property type="component" value="Chromosome 1"/>
</dbReference>